<dbReference type="AlphaFoldDB" id="A0A5B8UVL6"/>
<dbReference type="Proteomes" id="UP000321479">
    <property type="component" value="Chromosome"/>
</dbReference>
<evidence type="ECO:0008006" key="3">
    <source>
        <dbReference type="Google" id="ProtNLM"/>
    </source>
</evidence>
<evidence type="ECO:0000313" key="2">
    <source>
        <dbReference type="Proteomes" id="UP000321479"/>
    </source>
</evidence>
<accession>A0A5B8UVL6</accession>
<evidence type="ECO:0000313" key="1">
    <source>
        <dbReference type="EMBL" id="QEC62972.1"/>
    </source>
</evidence>
<dbReference type="PROSITE" id="PS51257">
    <property type="entry name" value="PROKAR_LIPOPROTEIN"/>
    <property type="match status" value="1"/>
</dbReference>
<sequence length="179" mass="19705">MRTLSIVFILAATACFSCKKEAVNVNKPGDPVTGASTTKNVSYPIEGKWQMTKLVVYLLDTNNVKHYDTTYYNPITKDDYVQFNNDGTCVTSIDHYYYLNEPGFTVPTPISPLLNSYFYKLSGKDFVLTPQINAQGPGGGTSSQVVSTPDANTLLIHGEARGIGPNLFVSDSYYVKDSF</sequence>
<gene>
    <name evidence="1" type="ORF">FRZ54_10405</name>
</gene>
<organism evidence="1 2">
    <name type="scientific">Mucilaginibacter ginsenosidivorans</name>
    <dbReference type="NCBI Taxonomy" id="398053"/>
    <lineage>
        <taxon>Bacteria</taxon>
        <taxon>Pseudomonadati</taxon>
        <taxon>Bacteroidota</taxon>
        <taxon>Sphingobacteriia</taxon>
        <taxon>Sphingobacteriales</taxon>
        <taxon>Sphingobacteriaceae</taxon>
        <taxon>Mucilaginibacter</taxon>
    </lineage>
</organism>
<dbReference type="KEGG" id="mgin:FRZ54_10405"/>
<reference evidence="1 2" key="1">
    <citation type="journal article" date="2017" name="Curr. Microbiol.">
        <title>Mucilaginibacter ginsenosidivorans sp. nov., Isolated from Soil of Ginseng Field.</title>
        <authorList>
            <person name="Kim M.M."/>
            <person name="Siddiqi M.Z."/>
            <person name="Im W.T."/>
        </authorList>
    </citation>
    <scope>NUCLEOTIDE SEQUENCE [LARGE SCALE GENOMIC DNA]</scope>
    <source>
        <strain evidence="1 2">Gsoil 3017</strain>
    </source>
</reference>
<name>A0A5B8UVL6_9SPHI</name>
<proteinExistence type="predicted"/>
<dbReference type="OrthoDB" id="9923056at2"/>
<dbReference type="RefSeq" id="WP_147031548.1">
    <property type="nucleotide sequence ID" value="NZ_CP042436.1"/>
</dbReference>
<keyword evidence="2" id="KW-1185">Reference proteome</keyword>
<protein>
    <recommendedName>
        <fullName evidence="3">Lipocalin-like domain-containing protein</fullName>
    </recommendedName>
</protein>
<dbReference type="EMBL" id="CP042436">
    <property type="protein sequence ID" value="QEC62972.1"/>
    <property type="molecule type" value="Genomic_DNA"/>
</dbReference>